<dbReference type="OrthoDB" id="2086035at2"/>
<accession>A0A2V2F6C8</accession>
<comment type="caution">
    <text evidence="2">The sequence shown here is derived from an EMBL/GenBank/DDBJ whole genome shotgun (WGS) entry which is preliminary data.</text>
</comment>
<name>A0A2V2F6C8_9FIRM</name>
<evidence type="ECO:0000256" key="1">
    <source>
        <dbReference type="SAM" id="Phobius"/>
    </source>
</evidence>
<feature type="transmembrane region" description="Helical" evidence="1">
    <location>
        <begin position="77"/>
        <end position="97"/>
    </location>
</feature>
<protein>
    <recommendedName>
        <fullName evidence="4">DUF3021 family protein</fullName>
    </recommendedName>
</protein>
<evidence type="ECO:0008006" key="4">
    <source>
        <dbReference type="Google" id="ProtNLM"/>
    </source>
</evidence>
<keyword evidence="1" id="KW-0812">Transmembrane</keyword>
<dbReference type="AlphaFoldDB" id="A0A2V2F6C8"/>
<evidence type="ECO:0000313" key="2">
    <source>
        <dbReference type="EMBL" id="PXX80430.1"/>
    </source>
</evidence>
<dbReference type="RefSeq" id="WP_022938458.1">
    <property type="nucleotide sequence ID" value="NZ_CABKRQ010000005.1"/>
</dbReference>
<dbReference type="Proteomes" id="UP000247612">
    <property type="component" value="Unassembled WGS sequence"/>
</dbReference>
<feature type="transmembrane region" description="Helical" evidence="1">
    <location>
        <begin position="43"/>
        <end position="65"/>
    </location>
</feature>
<dbReference type="STRING" id="1034346.GCA_000313565_02156"/>
<reference evidence="2 3" key="1">
    <citation type="submission" date="2018-05" db="EMBL/GenBank/DDBJ databases">
        <title>Genomic Encyclopedia of Type Strains, Phase IV (KMG-IV): sequencing the most valuable type-strain genomes for metagenomic binning, comparative biology and taxonomic classification.</title>
        <authorList>
            <person name="Goeker M."/>
        </authorList>
    </citation>
    <scope>NUCLEOTIDE SEQUENCE [LARGE SCALE GENOMIC DNA]</scope>
    <source>
        <strain evidence="2 3">JC118</strain>
    </source>
</reference>
<sequence>MKEFTHFYRWGLNMKQHMAIYTMALIFFRGVIEVLLGHDSISILMLVEMTLTSMVIAIIESALFPDHFDESELQRRTILWVIMCNLLFIGAAVLFQWFADVPLWGECLLIVILEGGLFAMWFGVHVAQKIETRALNQHLHDFQKQ</sequence>
<dbReference type="GeneID" id="94441377"/>
<organism evidence="2 3">
    <name type="scientific">Dielma fastidiosa</name>
    <dbReference type="NCBI Taxonomy" id="1034346"/>
    <lineage>
        <taxon>Bacteria</taxon>
        <taxon>Bacillati</taxon>
        <taxon>Bacillota</taxon>
        <taxon>Erysipelotrichia</taxon>
        <taxon>Erysipelotrichales</taxon>
        <taxon>Erysipelotrichaceae</taxon>
        <taxon>Dielma</taxon>
    </lineage>
</organism>
<keyword evidence="1" id="KW-0472">Membrane</keyword>
<gene>
    <name evidence="2" type="ORF">DES51_10321</name>
</gene>
<evidence type="ECO:0000313" key="3">
    <source>
        <dbReference type="Proteomes" id="UP000247612"/>
    </source>
</evidence>
<keyword evidence="1" id="KW-1133">Transmembrane helix</keyword>
<keyword evidence="3" id="KW-1185">Reference proteome</keyword>
<dbReference type="EMBL" id="QJKH01000003">
    <property type="protein sequence ID" value="PXX80430.1"/>
    <property type="molecule type" value="Genomic_DNA"/>
</dbReference>
<proteinExistence type="predicted"/>
<feature type="transmembrane region" description="Helical" evidence="1">
    <location>
        <begin position="20"/>
        <end position="37"/>
    </location>
</feature>
<feature type="transmembrane region" description="Helical" evidence="1">
    <location>
        <begin position="103"/>
        <end position="124"/>
    </location>
</feature>